<organism evidence="1 2">
    <name type="scientific">Chroococcidiopsis cubana SAG 39.79</name>
    <dbReference type="NCBI Taxonomy" id="388085"/>
    <lineage>
        <taxon>Bacteria</taxon>
        <taxon>Bacillati</taxon>
        <taxon>Cyanobacteriota</taxon>
        <taxon>Cyanophyceae</taxon>
        <taxon>Chroococcidiopsidales</taxon>
        <taxon>Chroococcidiopsidaceae</taxon>
        <taxon>Chroococcidiopsis</taxon>
    </lineage>
</organism>
<comment type="caution">
    <text evidence="1">The sequence shown here is derived from an EMBL/GenBank/DDBJ whole genome shotgun (WGS) entry which is preliminary data.</text>
</comment>
<evidence type="ECO:0008006" key="3">
    <source>
        <dbReference type="Google" id="ProtNLM"/>
    </source>
</evidence>
<keyword evidence="2" id="KW-1185">Reference proteome</keyword>
<name>A0AB37UKC5_9CYAN</name>
<protein>
    <recommendedName>
        <fullName evidence="3">Helix-turn-helix domain-containing protein</fullName>
    </recommendedName>
</protein>
<reference evidence="1 2" key="1">
    <citation type="journal article" date="2019" name="Genome Biol. Evol.">
        <title>Day and night: Metabolic profiles and evolutionary relationships of six axenic non-marine cyanobacteria.</title>
        <authorList>
            <person name="Will S.E."/>
            <person name="Henke P."/>
            <person name="Boedeker C."/>
            <person name="Huang S."/>
            <person name="Brinkmann H."/>
            <person name="Rohde M."/>
            <person name="Jarek M."/>
            <person name="Friedl T."/>
            <person name="Seufert S."/>
            <person name="Schumacher M."/>
            <person name="Overmann J."/>
            <person name="Neumann-Schaal M."/>
            <person name="Petersen J."/>
        </authorList>
    </citation>
    <scope>NUCLEOTIDE SEQUENCE [LARGE SCALE GENOMIC DNA]</scope>
    <source>
        <strain evidence="1 2">SAG 39.79</strain>
    </source>
</reference>
<dbReference type="RefSeq" id="WP_127023238.1">
    <property type="nucleotide sequence ID" value="NZ_JAVKZF010000002.1"/>
</dbReference>
<dbReference type="Proteomes" id="UP000282574">
    <property type="component" value="Unassembled WGS sequence"/>
</dbReference>
<sequence>MEAVEDIQRAILAAIREQTQAIQSSEKTIQKAQRTQQQLIDVYRRTLTDRWVGSDDVACEFGMAISARSITNRIQDGRLEQGIHWINTSDGDRPTYLICVRTVMEYFKKPPQKRRPPKRNRLQN</sequence>
<proteinExistence type="predicted"/>
<dbReference type="AlphaFoldDB" id="A0AB37UKC5"/>
<evidence type="ECO:0000313" key="1">
    <source>
        <dbReference type="EMBL" id="RUT11803.1"/>
    </source>
</evidence>
<accession>A0AB37UKC5</accession>
<evidence type="ECO:0000313" key="2">
    <source>
        <dbReference type="Proteomes" id="UP000282574"/>
    </source>
</evidence>
<gene>
    <name evidence="1" type="ORF">DSM107010_28090</name>
</gene>
<dbReference type="EMBL" id="RSCK01000020">
    <property type="protein sequence ID" value="RUT11803.1"/>
    <property type="molecule type" value="Genomic_DNA"/>
</dbReference>